<evidence type="ECO:0000259" key="6">
    <source>
        <dbReference type="Pfam" id="PF14656"/>
    </source>
</evidence>
<organism evidence="7 8">
    <name type="scientific">Syphacia muris</name>
    <dbReference type="NCBI Taxonomy" id="451379"/>
    <lineage>
        <taxon>Eukaryota</taxon>
        <taxon>Metazoa</taxon>
        <taxon>Ecdysozoa</taxon>
        <taxon>Nematoda</taxon>
        <taxon>Chromadorea</taxon>
        <taxon>Rhabditida</taxon>
        <taxon>Spirurina</taxon>
        <taxon>Oxyuridomorpha</taxon>
        <taxon>Oxyuroidea</taxon>
        <taxon>Oxyuridae</taxon>
        <taxon>Syphacia</taxon>
    </lineage>
</organism>
<comment type="similarity">
    <text evidence="2">Belongs to the Rab3-GAP regulatory subunit family.</text>
</comment>
<proteinExistence type="inferred from homology"/>
<evidence type="ECO:0000256" key="1">
    <source>
        <dbReference type="ARBA" id="ARBA00004496"/>
    </source>
</evidence>
<name>A0A0N5AXC0_9BILA</name>
<keyword evidence="3" id="KW-0343">GTPase activation</keyword>
<sequence length="1276" mass="145605">MEKILVECGRLEEEQMLLLDNFFSSSSIHEKCNAGIEGEDINADEDDEEDDNEDSFEKEAGVINWADESVRICIKQLLLTFYFTLGKGDIIVIALAQKIAVLENNRLSDPVYEIIGQFSVVACDQSYNSVYIRSMCVIPLAVTRTTETKDYDFIAIVVGLSNGYVHFYTERGVLLRSEMFSENPIDNVRFGKSVLPGEQELVVLAVDRMTIVDGLSLHVALKTAKIQIARGEDDIHKIATKALLNVEKIKLAQKIAITDLAVLGPYEQQYVETYAAASVSPAGSKACITSLTPPIYTTYMFTGKSPYVAFGWNRFGEAPSNLISEIVYNYGAELVSNVVSSLPKFGFGLFSGPKGDNSAQTQRNRTTENRALASRISTRLEMRSIFEDDGREGERLFPAPYGSPFVAVTDSIARVILFDTSMRQIRRVWKGYRDARCAWIESTTTVDTKRKSEIHSETAKKKTLLLVLFAPRRGLLEAWLPLNGKRIAAVNVEKNGRLISSFKARDYTLGNLTLVEDSTASAFFLSSNGKFYKIEIPFYLTLLHESTATIHDENVLNEIRQLNNDAFFNQLQLDQLTNLICTLKIPSILRETLDLILKKRSITVVQYQQILTALSKHLDFEVCRKPTADILSFRKYVNFVTHLSNIYLYLQNCHRMADGKWLTVSSKDTVDTSLLISEIVNNETLRNKFRLNADLFKTCLEQIISCGEEFEEMKFSDFSFADFLGSFDFSMLTSLKHSNSEPPNKTHSHVASTFSLCLVARAIDFSEHGCKETEMKKVENEGVIGFNSNTERGWEKVEYSLEKWDFLIKNLLCMSTLKRLPHSPEISLQEFADSGKAYYREKLGLWTSIYKPDILIFNEVVTSEQSDIPLQNDECWVKALKEFLQFFPFSMKAEFILCDCAWECVNSWKRSVDKNVEELQYAMKFISLLCNMPYLQQTICCLLWETHLKEPLKALFEWLNKAGKSPKERHARKQIGLCENQLSDFVNCCIDVLRILQANTDSLHSMSLNVFYEDFIEAFFGFYERGRKAKREALLSVLSRQTLPVYDLVVHHFDLACVIELQLALSMRLHPADLFDDELALEAFFVPLCRQKTVPTSDVVASLRRKRQNFLERCTALITENHRSSTVLYELVDCLVHDWALDVDGITLKQMEGLLVLGEQDDVLRCMYRVRFPELVLERCYPYLLARLRFYMKEYCPDLIGIAKRQGQWPKWAQTALQTSCGENIKLVRVPTIKEIEDFVSVLQDFSNKIQNSTDTLLIKIRVLNDIAKILKLVSD</sequence>
<comment type="subcellular location">
    <subcellularLocation>
        <location evidence="1">Cytoplasm</location>
    </subcellularLocation>
</comment>
<dbReference type="AlphaFoldDB" id="A0A0N5AXC0"/>
<reference evidence="8" key="1">
    <citation type="submission" date="2017-02" db="UniProtKB">
        <authorList>
            <consortium name="WormBaseParasite"/>
        </authorList>
    </citation>
    <scope>IDENTIFICATION</scope>
</reference>
<dbReference type="Proteomes" id="UP000046393">
    <property type="component" value="Unplaced"/>
</dbReference>
<dbReference type="InterPro" id="IPR032839">
    <property type="entry name" value="RAB3GAP_N"/>
</dbReference>
<evidence type="ECO:0000256" key="3">
    <source>
        <dbReference type="ARBA" id="ARBA00022468"/>
    </source>
</evidence>
<evidence type="ECO:0000313" key="8">
    <source>
        <dbReference type="WBParaSite" id="SMUV_0000959401-mRNA-1"/>
    </source>
</evidence>
<dbReference type="Pfam" id="PF14656">
    <property type="entry name" value="RAB3GAP2_C"/>
    <property type="match status" value="1"/>
</dbReference>
<accession>A0A0N5AXC0</accession>
<dbReference type="WBParaSite" id="SMUV_0000959401-mRNA-1">
    <property type="protein sequence ID" value="SMUV_0000959401-mRNA-1"/>
    <property type="gene ID" value="SMUV_0000959401"/>
</dbReference>
<evidence type="ECO:0000313" key="7">
    <source>
        <dbReference type="Proteomes" id="UP000046393"/>
    </source>
</evidence>
<dbReference type="PANTHER" id="PTHR12472">
    <property type="entry name" value="RAB3-GAP REGULATORY DOMAIN"/>
    <property type="match status" value="1"/>
</dbReference>
<feature type="domain" description="Rab3-GAP regulatory subunit N-terminal" evidence="5">
    <location>
        <begin position="87"/>
        <end position="499"/>
    </location>
</feature>
<evidence type="ECO:0000256" key="2">
    <source>
        <dbReference type="ARBA" id="ARBA00008153"/>
    </source>
</evidence>
<dbReference type="PANTHER" id="PTHR12472:SF0">
    <property type="entry name" value="RAB3 GTPASE-ACTIVATING PROTEIN NON-CATALYTIC SUBUNIT"/>
    <property type="match status" value="1"/>
</dbReference>
<feature type="domain" description="Rab3GAP regulatory subunit C-terminal" evidence="6">
    <location>
        <begin position="874"/>
        <end position="1125"/>
    </location>
</feature>
<evidence type="ECO:0000259" key="5">
    <source>
        <dbReference type="Pfam" id="PF14655"/>
    </source>
</evidence>
<dbReference type="InterPro" id="IPR029257">
    <property type="entry name" value="RAB3GAP2_C"/>
</dbReference>
<dbReference type="Pfam" id="PF14655">
    <property type="entry name" value="RAB3GAP2_N"/>
    <property type="match status" value="1"/>
</dbReference>
<dbReference type="GO" id="GO:0005096">
    <property type="term" value="F:GTPase activator activity"/>
    <property type="evidence" value="ECO:0007669"/>
    <property type="project" value="UniProtKB-KW"/>
</dbReference>
<dbReference type="InterPro" id="IPR026059">
    <property type="entry name" value="Rab3GAP2"/>
</dbReference>
<evidence type="ECO:0000256" key="4">
    <source>
        <dbReference type="ARBA" id="ARBA00022490"/>
    </source>
</evidence>
<keyword evidence="4" id="KW-0963">Cytoplasm</keyword>
<keyword evidence="7" id="KW-1185">Reference proteome</keyword>
<dbReference type="STRING" id="451379.A0A0N5AXC0"/>
<protein>
    <submittedName>
        <fullName evidence="8">RAB3GAP2_N domain-containing protein</fullName>
    </submittedName>
</protein>
<dbReference type="GO" id="GO:0005737">
    <property type="term" value="C:cytoplasm"/>
    <property type="evidence" value="ECO:0007669"/>
    <property type="project" value="UniProtKB-SubCell"/>
</dbReference>